<dbReference type="PANTHER" id="PTHR43673:SF10">
    <property type="entry name" value="NADH DEHYDROGENASE_NAD(P)H NITROREDUCTASE XCC3605-RELATED"/>
    <property type="match status" value="1"/>
</dbReference>
<feature type="domain" description="Nitroreductase" evidence="3">
    <location>
        <begin position="15"/>
        <end position="189"/>
    </location>
</feature>
<evidence type="ECO:0000256" key="1">
    <source>
        <dbReference type="ARBA" id="ARBA00007118"/>
    </source>
</evidence>
<dbReference type="GO" id="GO:0016491">
    <property type="term" value="F:oxidoreductase activity"/>
    <property type="evidence" value="ECO:0007669"/>
    <property type="project" value="UniProtKB-KW"/>
</dbReference>
<protein>
    <submittedName>
        <fullName evidence="4">NAD(P)H nitroreductase</fullName>
    </submittedName>
</protein>
<dbReference type="EMBL" id="AWTC01000002">
    <property type="protein sequence ID" value="EST12998.1"/>
    <property type="molecule type" value="Genomic_DNA"/>
</dbReference>
<dbReference type="CDD" id="cd02137">
    <property type="entry name" value="MhqN-like"/>
    <property type="match status" value="1"/>
</dbReference>
<evidence type="ECO:0000256" key="2">
    <source>
        <dbReference type="ARBA" id="ARBA00023002"/>
    </source>
</evidence>
<proteinExistence type="inferred from homology"/>
<name>V6IZJ5_9BACL</name>
<dbReference type="Pfam" id="PF00881">
    <property type="entry name" value="Nitroreductase"/>
    <property type="match status" value="1"/>
</dbReference>
<dbReference type="Proteomes" id="UP000018296">
    <property type="component" value="Unassembled WGS sequence"/>
</dbReference>
<dbReference type="PATRIC" id="fig|1395513.3.peg.518"/>
<dbReference type="eggNOG" id="COG0778">
    <property type="taxonomic scope" value="Bacteria"/>
</dbReference>
<evidence type="ECO:0000313" key="4">
    <source>
        <dbReference type="EMBL" id="EST12998.1"/>
    </source>
</evidence>
<keyword evidence="2" id="KW-0560">Oxidoreductase</keyword>
<organism evidence="4 5">
    <name type="scientific">Sporolactobacillus laevolacticus DSM 442</name>
    <dbReference type="NCBI Taxonomy" id="1395513"/>
    <lineage>
        <taxon>Bacteria</taxon>
        <taxon>Bacillati</taxon>
        <taxon>Bacillota</taxon>
        <taxon>Bacilli</taxon>
        <taxon>Bacillales</taxon>
        <taxon>Sporolactobacillaceae</taxon>
        <taxon>Sporolactobacillus</taxon>
    </lineage>
</organism>
<dbReference type="Gene3D" id="3.40.109.10">
    <property type="entry name" value="NADH Oxidase"/>
    <property type="match status" value="1"/>
</dbReference>
<comment type="caution">
    <text evidence="4">The sequence shown here is derived from an EMBL/GenBank/DDBJ whole genome shotgun (WGS) entry which is preliminary data.</text>
</comment>
<dbReference type="SUPFAM" id="SSF55469">
    <property type="entry name" value="FMN-dependent nitroreductase-like"/>
    <property type="match status" value="1"/>
</dbReference>
<dbReference type="STRING" id="1395513.P343_02555"/>
<evidence type="ECO:0000313" key="5">
    <source>
        <dbReference type="Proteomes" id="UP000018296"/>
    </source>
</evidence>
<accession>V6IZJ5</accession>
<dbReference type="AlphaFoldDB" id="V6IZJ5"/>
<reference evidence="4 5" key="1">
    <citation type="journal article" date="2013" name="Genome Announc.">
        <title>Genome Sequence of Sporolactobacillus laevolacticus DSM442, an Efficient Polymer-Grade D-Lactate Producer from Agricultural Waste Cottonseed as a Nitrogen Source.</title>
        <authorList>
            <person name="Wang H."/>
            <person name="Wang L."/>
            <person name="Ju J."/>
            <person name="Yu B."/>
            <person name="Ma Y."/>
        </authorList>
    </citation>
    <scope>NUCLEOTIDE SEQUENCE [LARGE SCALE GENOMIC DNA]</scope>
    <source>
        <strain evidence="4 5">DSM 442</strain>
    </source>
</reference>
<sequence>MKTQQSIDFFSVLNNRHSVRHYDPSYKIPHEEMLQMLTEATKAPSSINLQPWRFVVIDEHKERLKDLVRFNHSQLETASAMILILGDMNHFDYADEIFTAAVDQNVMPQDVKDYYMKSLPETFKQMTEQKIRENTLIDGGLVAMQLMLVAKAHGYDTNPIGGFERKEVLQTLGVDTERYVPIMLVSIGKAANPAHDSVRLPIERVVSWNKADQVVGQSPANTK</sequence>
<gene>
    <name evidence="4" type="ORF">P343_02555</name>
</gene>
<dbReference type="InterPro" id="IPR000415">
    <property type="entry name" value="Nitroreductase-like"/>
</dbReference>
<comment type="similarity">
    <text evidence="1">Belongs to the nitroreductase family.</text>
</comment>
<keyword evidence="5" id="KW-1185">Reference proteome</keyword>
<dbReference type="PANTHER" id="PTHR43673">
    <property type="entry name" value="NAD(P)H NITROREDUCTASE YDGI-RELATED"/>
    <property type="match status" value="1"/>
</dbReference>
<dbReference type="InterPro" id="IPR029479">
    <property type="entry name" value="Nitroreductase"/>
</dbReference>
<evidence type="ECO:0000259" key="3">
    <source>
        <dbReference type="Pfam" id="PF00881"/>
    </source>
</evidence>